<evidence type="ECO:0000259" key="5">
    <source>
        <dbReference type="Pfam" id="PF13377"/>
    </source>
</evidence>
<evidence type="ECO:0000256" key="3">
    <source>
        <dbReference type="ARBA" id="ARBA00023125"/>
    </source>
</evidence>
<feature type="domain" description="Transcriptional regulator LacI/GalR-like sensor" evidence="5">
    <location>
        <begin position="125"/>
        <end position="281"/>
    </location>
</feature>
<dbReference type="PANTHER" id="PTHR30146:SF148">
    <property type="entry name" value="HTH-TYPE TRANSCRIPTIONAL REPRESSOR PURR-RELATED"/>
    <property type="match status" value="1"/>
</dbReference>
<dbReference type="Pfam" id="PF13377">
    <property type="entry name" value="Peripla_BP_3"/>
    <property type="match status" value="1"/>
</dbReference>
<proteinExistence type="predicted"/>
<dbReference type="AlphaFoldDB" id="A0A5C4TDB6"/>
<sequence>MDRLRVKPRRFLFVTRANAVRYSSMNRIMEESLRDRLEQMGNVLQLTEIPNRPEWSETSVSRMLEQMELFYADGLFISFGLPDVWERCILRLPVPKMFINFPPIGAEADSIIWDVYDAVQQSLLHLLARGHRRILYLGDNATHRGYRLRWTAFQEIASQYRLDVSEEAHLTKRYAGKESFFEAFREKWTAFRPTALLCSIHDDLNRVLDCCERLGIRIPDECSLVCLDQTEDSRFHSIASPGILVRETGHRAADRMLWRIANLHMPYEHIRVRGKFRIGTSVNFINP</sequence>
<comment type="caution">
    <text evidence="6">The sequence shown here is derived from an EMBL/GenBank/DDBJ whole genome shotgun (WGS) entry which is preliminary data.</text>
</comment>
<dbReference type="PANTHER" id="PTHR30146">
    <property type="entry name" value="LACI-RELATED TRANSCRIPTIONAL REPRESSOR"/>
    <property type="match status" value="1"/>
</dbReference>
<dbReference type="Proteomes" id="UP000307943">
    <property type="component" value="Unassembled WGS sequence"/>
</dbReference>
<evidence type="ECO:0000313" key="6">
    <source>
        <dbReference type="EMBL" id="TNJ66616.1"/>
    </source>
</evidence>
<keyword evidence="1" id="KW-0678">Repressor</keyword>
<gene>
    <name evidence="6" type="ORF">FE784_08590</name>
</gene>
<evidence type="ECO:0000313" key="7">
    <source>
        <dbReference type="Proteomes" id="UP000307943"/>
    </source>
</evidence>
<keyword evidence="2" id="KW-0805">Transcription regulation</keyword>
<protein>
    <submittedName>
        <fullName evidence="6">LacI family transcriptional regulator</fullName>
    </submittedName>
</protein>
<dbReference type="InterPro" id="IPR046335">
    <property type="entry name" value="LacI/GalR-like_sensor"/>
</dbReference>
<dbReference type="InterPro" id="IPR028082">
    <property type="entry name" value="Peripla_BP_I"/>
</dbReference>
<dbReference type="RefSeq" id="WP_139601735.1">
    <property type="nucleotide sequence ID" value="NZ_VDCQ01000009.1"/>
</dbReference>
<dbReference type="GO" id="GO:0000976">
    <property type="term" value="F:transcription cis-regulatory region binding"/>
    <property type="evidence" value="ECO:0007669"/>
    <property type="project" value="TreeGrafter"/>
</dbReference>
<dbReference type="SUPFAM" id="SSF53822">
    <property type="entry name" value="Periplasmic binding protein-like I"/>
    <property type="match status" value="1"/>
</dbReference>
<evidence type="ECO:0000256" key="4">
    <source>
        <dbReference type="ARBA" id="ARBA00023163"/>
    </source>
</evidence>
<evidence type="ECO:0000256" key="2">
    <source>
        <dbReference type="ARBA" id="ARBA00023015"/>
    </source>
</evidence>
<evidence type="ECO:0000256" key="1">
    <source>
        <dbReference type="ARBA" id="ARBA00022491"/>
    </source>
</evidence>
<organism evidence="6 7">
    <name type="scientific">Paenibacillus hemerocallicola</name>
    <dbReference type="NCBI Taxonomy" id="1172614"/>
    <lineage>
        <taxon>Bacteria</taxon>
        <taxon>Bacillati</taxon>
        <taxon>Bacillota</taxon>
        <taxon>Bacilli</taxon>
        <taxon>Bacillales</taxon>
        <taxon>Paenibacillaceae</taxon>
        <taxon>Paenibacillus</taxon>
    </lineage>
</organism>
<keyword evidence="4" id="KW-0804">Transcription</keyword>
<dbReference type="EMBL" id="VDCQ01000009">
    <property type="protein sequence ID" value="TNJ66616.1"/>
    <property type="molecule type" value="Genomic_DNA"/>
</dbReference>
<name>A0A5C4TDB6_9BACL</name>
<keyword evidence="3" id="KW-0238">DNA-binding</keyword>
<dbReference type="GO" id="GO:0003700">
    <property type="term" value="F:DNA-binding transcription factor activity"/>
    <property type="evidence" value="ECO:0007669"/>
    <property type="project" value="TreeGrafter"/>
</dbReference>
<reference evidence="6 7" key="1">
    <citation type="submission" date="2019-05" db="EMBL/GenBank/DDBJ databases">
        <title>We sequenced the genome of Paenibacillus hemerocallicola KCTC 33185 for further insight into its adaptation and study the phylogeny of Paenibacillus.</title>
        <authorList>
            <person name="Narsing Rao M.P."/>
        </authorList>
    </citation>
    <scope>NUCLEOTIDE SEQUENCE [LARGE SCALE GENOMIC DNA]</scope>
    <source>
        <strain evidence="6 7">KCTC 33185</strain>
    </source>
</reference>
<dbReference type="Gene3D" id="3.40.50.2300">
    <property type="match status" value="2"/>
</dbReference>
<keyword evidence="7" id="KW-1185">Reference proteome</keyword>
<accession>A0A5C4TDB6</accession>
<dbReference type="OrthoDB" id="9813468at2"/>